<comment type="caution">
    <text evidence="5">The sequence shown here is derived from an EMBL/GenBank/DDBJ whole genome shotgun (WGS) entry which is preliminary data.</text>
</comment>
<accession>A0A0G2A8A5</accession>
<dbReference type="GO" id="GO:0006412">
    <property type="term" value="P:translation"/>
    <property type="evidence" value="ECO:0007669"/>
    <property type="project" value="InterPro"/>
</dbReference>
<reference evidence="5 6" key="1">
    <citation type="journal article" date="2015" name="Nature">
        <title>rRNA introns, odd ribosomes, and small enigmatic genomes across a large radiation of phyla.</title>
        <authorList>
            <person name="Brown C.T."/>
            <person name="Hug L.A."/>
            <person name="Thomas B.C."/>
            <person name="Sharon I."/>
            <person name="Castelle C.J."/>
            <person name="Singh A."/>
            <person name="Wilkins M.J."/>
            <person name="Williams K.H."/>
            <person name="Banfield J.F."/>
        </authorList>
    </citation>
    <scope>NUCLEOTIDE SEQUENCE [LARGE SCALE GENOMIC DNA]</scope>
</reference>
<dbReference type="GO" id="GO:0005840">
    <property type="term" value="C:ribosome"/>
    <property type="evidence" value="ECO:0007669"/>
    <property type="project" value="InterPro"/>
</dbReference>
<dbReference type="InterPro" id="IPR014717">
    <property type="entry name" value="Transl_elong_EF1B/ribsomal_bS6"/>
</dbReference>
<evidence type="ECO:0000313" key="5">
    <source>
        <dbReference type="EMBL" id="KKW37152.1"/>
    </source>
</evidence>
<dbReference type="GO" id="GO:0003735">
    <property type="term" value="F:structural constituent of ribosome"/>
    <property type="evidence" value="ECO:0007669"/>
    <property type="project" value="InterPro"/>
</dbReference>
<feature type="compositionally biased region" description="Basic and acidic residues" evidence="4">
    <location>
        <begin position="129"/>
        <end position="150"/>
    </location>
</feature>
<dbReference type="AlphaFoldDB" id="A0A0G2A8A5"/>
<gene>
    <name evidence="5" type="ORF">UY81_C0002G0010</name>
</gene>
<name>A0A0G2A8A5_9BACT</name>
<dbReference type="GO" id="GO:0019843">
    <property type="term" value="F:rRNA binding"/>
    <property type="evidence" value="ECO:0007669"/>
    <property type="project" value="InterPro"/>
</dbReference>
<evidence type="ECO:0000256" key="2">
    <source>
        <dbReference type="ARBA" id="ARBA00035294"/>
    </source>
</evidence>
<dbReference type="SUPFAM" id="SSF54995">
    <property type="entry name" value="Ribosomal protein S6"/>
    <property type="match status" value="1"/>
</dbReference>
<dbReference type="InterPro" id="IPR000529">
    <property type="entry name" value="Ribosomal_bS6"/>
</dbReference>
<evidence type="ECO:0000256" key="3">
    <source>
        <dbReference type="ARBA" id="ARBA00035520"/>
    </source>
</evidence>
<organism evidence="5 6">
    <name type="scientific">Candidatus Giovannonibacteria bacterium GW2011_GWA2_53_7</name>
    <dbReference type="NCBI Taxonomy" id="1618650"/>
    <lineage>
        <taxon>Bacteria</taxon>
        <taxon>Candidatus Giovannoniibacteriota</taxon>
    </lineage>
</organism>
<dbReference type="EMBL" id="LCRM01000002">
    <property type="protein sequence ID" value="KKW37152.1"/>
    <property type="molecule type" value="Genomic_DNA"/>
</dbReference>
<evidence type="ECO:0000313" key="6">
    <source>
        <dbReference type="Proteomes" id="UP000034290"/>
    </source>
</evidence>
<protein>
    <recommendedName>
        <fullName evidence="2">Small ribosomal subunit protein bS6</fullName>
    </recommendedName>
    <alternativeName>
        <fullName evidence="3">30S ribosomal protein S6</fullName>
    </alternativeName>
</protein>
<dbReference type="Pfam" id="PF01250">
    <property type="entry name" value="Ribosomal_S6"/>
    <property type="match status" value="1"/>
</dbReference>
<comment type="similarity">
    <text evidence="1">Belongs to the bacterial ribosomal protein bS6 family.</text>
</comment>
<feature type="region of interest" description="Disordered" evidence="4">
    <location>
        <begin position="119"/>
        <end position="150"/>
    </location>
</feature>
<sequence>MESKNNPVMEIAKDPQIYEVGYHIVPIVGEDNLGARATAVRDMIETRKGVILSDEFPKSMDLAYPMVKIAENKRATYTSSYFGWFKFQAEPSAIRAIETDLKADNNIMRFMLVKTVRENTMSPKKPLRPTREEGRENGPREEKPVMSEAEMDKTIDDLVVTVAE</sequence>
<evidence type="ECO:0000256" key="1">
    <source>
        <dbReference type="ARBA" id="ARBA00009512"/>
    </source>
</evidence>
<dbReference type="Gene3D" id="3.30.70.60">
    <property type="match status" value="1"/>
</dbReference>
<dbReference type="Proteomes" id="UP000034290">
    <property type="component" value="Unassembled WGS sequence"/>
</dbReference>
<proteinExistence type="inferred from homology"/>
<dbReference type="InterPro" id="IPR035980">
    <property type="entry name" value="Ribosomal_bS6_sf"/>
</dbReference>
<evidence type="ECO:0000256" key="4">
    <source>
        <dbReference type="SAM" id="MobiDB-lite"/>
    </source>
</evidence>